<dbReference type="EMBL" id="SAUN01000001">
    <property type="protein sequence ID" value="RVX45336.1"/>
    <property type="molecule type" value="Genomic_DNA"/>
</dbReference>
<feature type="transmembrane region" description="Helical" evidence="1">
    <location>
        <begin position="12"/>
        <end position="34"/>
    </location>
</feature>
<keyword evidence="1" id="KW-1133">Transmembrane helix</keyword>
<comment type="caution">
    <text evidence="2">The sequence shown here is derived from an EMBL/GenBank/DDBJ whole genome shotgun (WGS) entry which is preliminary data.</text>
</comment>
<protein>
    <submittedName>
        <fullName evidence="2">Uncharacterized protein</fullName>
    </submittedName>
</protein>
<sequence>MARLQIRFSPIIPTIASFLLAALWGLSVFAGWGLEAFCAGGEDSSLCSQRLGTVSAVSGLFAALAACCTAAAWLLPSARDDTSAFARIMGAGVVSWIVAEGVLFLGGMLVR</sequence>
<proteinExistence type="predicted"/>
<dbReference type="RefSeq" id="WP_127936971.1">
    <property type="nucleotide sequence ID" value="NZ_SAUN01000001.1"/>
</dbReference>
<feature type="transmembrane region" description="Helical" evidence="1">
    <location>
        <begin position="54"/>
        <end position="76"/>
    </location>
</feature>
<organism evidence="2 3">
    <name type="scientific">Nonomuraea polychroma</name>
    <dbReference type="NCBI Taxonomy" id="46176"/>
    <lineage>
        <taxon>Bacteria</taxon>
        <taxon>Bacillati</taxon>
        <taxon>Actinomycetota</taxon>
        <taxon>Actinomycetes</taxon>
        <taxon>Streptosporangiales</taxon>
        <taxon>Streptosporangiaceae</taxon>
        <taxon>Nonomuraea</taxon>
    </lineage>
</organism>
<keyword evidence="1" id="KW-0472">Membrane</keyword>
<feature type="transmembrane region" description="Helical" evidence="1">
    <location>
        <begin position="88"/>
        <end position="110"/>
    </location>
</feature>
<gene>
    <name evidence="2" type="ORF">EDD27_8125</name>
</gene>
<evidence type="ECO:0000313" key="2">
    <source>
        <dbReference type="EMBL" id="RVX45336.1"/>
    </source>
</evidence>
<keyword evidence="1" id="KW-0812">Transmembrane</keyword>
<dbReference type="AlphaFoldDB" id="A0A438MIE4"/>
<reference evidence="2 3" key="1">
    <citation type="submission" date="2019-01" db="EMBL/GenBank/DDBJ databases">
        <title>Sequencing the genomes of 1000 actinobacteria strains.</title>
        <authorList>
            <person name="Klenk H.-P."/>
        </authorList>
    </citation>
    <scope>NUCLEOTIDE SEQUENCE [LARGE SCALE GENOMIC DNA]</scope>
    <source>
        <strain evidence="2 3">DSM 43925</strain>
    </source>
</reference>
<dbReference type="Proteomes" id="UP000284824">
    <property type="component" value="Unassembled WGS sequence"/>
</dbReference>
<accession>A0A438MIE4</accession>
<keyword evidence="3" id="KW-1185">Reference proteome</keyword>
<dbReference type="OrthoDB" id="3538434at2"/>
<name>A0A438MIE4_9ACTN</name>
<evidence type="ECO:0000256" key="1">
    <source>
        <dbReference type="SAM" id="Phobius"/>
    </source>
</evidence>
<evidence type="ECO:0000313" key="3">
    <source>
        <dbReference type="Proteomes" id="UP000284824"/>
    </source>
</evidence>